<proteinExistence type="predicted"/>
<dbReference type="OrthoDB" id="6051470at2759"/>
<comment type="caution">
    <text evidence="1">The sequence shown here is derived from an EMBL/GenBank/DDBJ whole genome shotgun (WGS) entry which is preliminary data.</text>
</comment>
<dbReference type="AlphaFoldDB" id="A0A8S3ZCT2"/>
<evidence type="ECO:0000313" key="1">
    <source>
        <dbReference type="EMBL" id="CAG5127374.1"/>
    </source>
</evidence>
<dbReference type="Proteomes" id="UP000678393">
    <property type="component" value="Unassembled WGS sequence"/>
</dbReference>
<keyword evidence="2" id="KW-1185">Reference proteome</keyword>
<name>A0A8S3ZCT2_9EUPU</name>
<protein>
    <submittedName>
        <fullName evidence="1">Uncharacterized protein</fullName>
    </submittedName>
</protein>
<organism evidence="1 2">
    <name type="scientific">Candidula unifasciata</name>
    <dbReference type="NCBI Taxonomy" id="100452"/>
    <lineage>
        <taxon>Eukaryota</taxon>
        <taxon>Metazoa</taxon>
        <taxon>Spiralia</taxon>
        <taxon>Lophotrochozoa</taxon>
        <taxon>Mollusca</taxon>
        <taxon>Gastropoda</taxon>
        <taxon>Heterobranchia</taxon>
        <taxon>Euthyneura</taxon>
        <taxon>Panpulmonata</taxon>
        <taxon>Eupulmonata</taxon>
        <taxon>Stylommatophora</taxon>
        <taxon>Helicina</taxon>
        <taxon>Helicoidea</taxon>
        <taxon>Geomitridae</taxon>
        <taxon>Candidula</taxon>
    </lineage>
</organism>
<gene>
    <name evidence="1" type="ORF">CUNI_LOCUS12932</name>
</gene>
<sequence length="458" mass="52907">MMCQCLNYQSHEGCTVQHLDNNIMMANVATNRINGVSVGLQVSEEIHSSGNIVSDRKYQHLAGTAELPISNKSEQIVSTDMYCTAFQPSADEKSTTPSNAQHIPNQERGINLINSYTCETNSKSLTPREVFQHNTLVGWNEWSIHKRNVYDNGKVNDILFRFLVSTSKTRTDQQQVDTNEDDSYLKKPSCGYSPEFNLESSAVWNANLMQVLLKGELDSATVESFARLCRVGIVVQHTDAKYYEDLHYDVEPLLNDLSRESCDSALTVNTKDYMHLLQRWMKTYRRLHLNSRHSVTDLNKCYFPLPEDIQKNPECLRSWITVWERFDFSIPISGAWVVIEADKVDLGNSYEIYLSTLRSHVDLTPFDTTVDGEAAWQLIPEDLIANDVMTNKQRLTESERIKRANFLDSGRMERRRLQIMKYFIDKYKYSTDNVRHFLNWADTMKHGNEQFMHICNFS</sequence>
<dbReference type="EMBL" id="CAJHNH020002668">
    <property type="protein sequence ID" value="CAG5127374.1"/>
    <property type="molecule type" value="Genomic_DNA"/>
</dbReference>
<reference evidence="1" key="1">
    <citation type="submission" date="2021-04" db="EMBL/GenBank/DDBJ databases">
        <authorList>
            <consortium name="Molecular Ecology Group"/>
        </authorList>
    </citation>
    <scope>NUCLEOTIDE SEQUENCE</scope>
</reference>
<accession>A0A8S3ZCT2</accession>
<evidence type="ECO:0000313" key="2">
    <source>
        <dbReference type="Proteomes" id="UP000678393"/>
    </source>
</evidence>